<keyword evidence="3" id="KW-1185">Reference proteome</keyword>
<dbReference type="Proteomes" id="UP001596024">
    <property type="component" value="Unassembled WGS sequence"/>
</dbReference>
<proteinExistence type="predicted"/>
<dbReference type="RefSeq" id="WP_382435933.1">
    <property type="nucleotide sequence ID" value="NZ_JBHSGQ010000001.1"/>
</dbReference>
<feature type="transmembrane region" description="Helical" evidence="1">
    <location>
        <begin position="83"/>
        <end position="102"/>
    </location>
</feature>
<keyword evidence="1" id="KW-0812">Transmembrane</keyword>
<accession>A0ABV9N642</accession>
<dbReference type="EMBL" id="JBHSGQ010000001">
    <property type="protein sequence ID" value="MFC4723811.1"/>
    <property type="molecule type" value="Genomic_DNA"/>
</dbReference>
<comment type="caution">
    <text evidence="2">The sequence shown here is derived from an EMBL/GenBank/DDBJ whole genome shotgun (WGS) entry which is preliminary data.</text>
</comment>
<evidence type="ECO:0000313" key="3">
    <source>
        <dbReference type="Proteomes" id="UP001596024"/>
    </source>
</evidence>
<organism evidence="2 3">
    <name type="scientific">Glycocaulis abyssi</name>
    <dbReference type="NCBI Taxonomy" id="1433403"/>
    <lineage>
        <taxon>Bacteria</taxon>
        <taxon>Pseudomonadati</taxon>
        <taxon>Pseudomonadota</taxon>
        <taxon>Alphaproteobacteria</taxon>
        <taxon>Maricaulales</taxon>
        <taxon>Maricaulaceae</taxon>
        <taxon>Glycocaulis</taxon>
    </lineage>
</organism>
<feature type="transmembrane region" description="Helical" evidence="1">
    <location>
        <begin position="186"/>
        <end position="208"/>
    </location>
</feature>
<name>A0ABV9N642_9PROT</name>
<reference evidence="3" key="1">
    <citation type="journal article" date="2019" name="Int. J. Syst. Evol. Microbiol.">
        <title>The Global Catalogue of Microorganisms (GCM) 10K type strain sequencing project: providing services to taxonomists for standard genome sequencing and annotation.</title>
        <authorList>
            <consortium name="The Broad Institute Genomics Platform"/>
            <consortium name="The Broad Institute Genome Sequencing Center for Infectious Disease"/>
            <person name="Wu L."/>
            <person name="Ma J."/>
        </authorList>
    </citation>
    <scope>NUCLEOTIDE SEQUENCE [LARGE SCALE GENOMIC DNA]</scope>
    <source>
        <strain evidence="3">CCUG 62981</strain>
    </source>
</reference>
<evidence type="ECO:0000313" key="2">
    <source>
        <dbReference type="EMBL" id="MFC4723811.1"/>
    </source>
</evidence>
<keyword evidence="1" id="KW-0472">Membrane</keyword>
<protein>
    <submittedName>
        <fullName evidence="2">Uncharacterized protein</fullName>
    </submittedName>
</protein>
<evidence type="ECO:0000256" key="1">
    <source>
        <dbReference type="SAM" id="Phobius"/>
    </source>
</evidence>
<gene>
    <name evidence="2" type="ORF">ACFPB0_00770</name>
</gene>
<feature type="transmembrane region" description="Helical" evidence="1">
    <location>
        <begin position="155"/>
        <end position="174"/>
    </location>
</feature>
<feature type="transmembrane region" description="Helical" evidence="1">
    <location>
        <begin position="29"/>
        <end position="62"/>
    </location>
</feature>
<keyword evidence="1" id="KW-1133">Transmembrane helix</keyword>
<sequence length="215" mass="22901">MSGSVALLTGLVALGARKGSGPHRGAGNIFTLTMLVMAISGVLIALDIPAALSAAAGTLTAYQVATAWLTVRRRENQAGRAEWAAMAFAIIAAAGCLIFGMMVARGDLTEYAAGAPIPAGTYFFYGGIALLSAVLDWTVIQRGGLAGRQRIARHVWRMGFALFTAASSFFLGQPQVFPEPVRETPFLLAAPVIIIVVLTDFWFVRVLFTRWADRP</sequence>
<feature type="transmembrane region" description="Helical" evidence="1">
    <location>
        <begin position="122"/>
        <end position="143"/>
    </location>
</feature>